<proteinExistence type="predicted"/>
<evidence type="ECO:0000313" key="2">
    <source>
        <dbReference type="Proteomes" id="UP001231649"/>
    </source>
</evidence>
<dbReference type="Proteomes" id="UP001231649">
    <property type="component" value="Chromosome 9"/>
</dbReference>
<comment type="caution">
    <text evidence="1">The sequence shown here is derived from an EMBL/GenBank/DDBJ whole genome shotgun (WGS) entry which is preliminary data.</text>
</comment>
<dbReference type="EMBL" id="CM056785">
    <property type="protein sequence ID" value="KAJ8728294.1"/>
    <property type="molecule type" value="Genomic_DNA"/>
</dbReference>
<sequence length="207" mass="23430">MTKRHIFPGFYLRTRPGKMSNKSLQGPRTTAPTMNLYRDWELLTKTAQNYIWALYCAMSGNYIAVGTVVVVLIISFLLPDITQKIHAAQDLKSMKKVLDKMSVDVKRAEVACLTVADEISYLQRNMNDGTTETSKEKPQELAACTSGSLRLTQSEPAKLEKKGEMLRPVFCPNRNTSNKEVTIMSFVYTDSFDDTNKTEQEQQVSEQ</sequence>
<accession>A0ACC2QXN2</accession>
<reference evidence="1" key="1">
    <citation type="submission" date="2023-03" db="EMBL/GenBank/DDBJ databases">
        <title>Chromosome-level genomes of two armyworms, Mythimna separata and Mythimna loreyi, provide insights into the biosynthesis and reception of sex pheromones.</title>
        <authorList>
            <person name="Zhao H."/>
        </authorList>
    </citation>
    <scope>NUCLEOTIDE SEQUENCE</scope>
    <source>
        <strain evidence="1">BeijingLab</strain>
    </source>
</reference>
<gene>
    <name evidence="1" type="ORF">PYW08_016679</name>
</gene>
<keyword evidence="2" id="KW-1185">Reference proteome</keyword>
<evidence type="ECO:0000313" key="1">
    <source>
        <dbReference type="EMBL" id="KAJ8728294.1"/>
    </source>
</evidence>
<protein>
    <submittedName>
        <fullName evidence="1">Uncharacterized protein</fullName>
    </submittedName>
</protein>
<organism evidence="1 2">
    <name type="scientific">Mythimna loreyi</name>
    <dbReference type="NCBI Taxonomy" id="667449"/>
    <lineage>
        <taxon>Eukaryota</taxon>
        <taxon>Metazoa</taxon>
        <taxon>Ecdysozoa</taxon>
        <taxon>Arthropoda</taxon>
        <taxon>Hexapoda</taxon>
        <taxon>Insecta</taxon>
        <taxon>Pterygota</taxon>
        <taxon>Neoptera</taxon>
        <taxon>Endopterygota</taxon>
        <taxon>Lepidoptera</taxon>
        <taxon>Glossata</taxon>
        <taxon>Ditrysia</taxon>
        <taxon>Noctuoidea</taxon>
        <taxon>Noctuidae</taxon>
        <taxon>Noctuinae</taxon>
        <taxon>Hadenini</taxon>
        <taxon>Mythimna</taxon>
    </lineage>
</organism>
<name>A0ACC2QXN2_9NEOP</name>